<proteinExistence type="predicted"/>
<accession>A0A165PXB2</accession>
<evidence type="ECO:0000313" key="1">
    <source>
        <dbReference type="EMBL" id="KZW02789.1"/>
    </source>
</evidence>
<organism evidence="1 2">
    <name type="scientific">Exidia glandulosa HHB12029</name>
    <dbReference type="NCBI Taxonomy" id="1314781"/>
    <lineage>
        <taxon>Eukaryota</taxon>
        <taxon>Fungi</taxon>
        <taxon>Dikarya</taxon>
        <taxon>Basidiomycota</taxon>
        <taxon>Agaricomycotina</taxon>
        <taxon>Agaricomycetes</taxon>
        <taxon>Auriculariales</taxon>
        <taxon>Exidiaceae</taxon>
        <taxon>Exidia</taxon>
    </lineage>
</organism>
<sequence>MSDVMSEYLLLFSTPRRRTHLVSAECWSHDSELAQQHPASKGCGMRGGYATILQEVRRTGLPASARTFRIRTRTIRVEMSVALPPTTLGADDVDGGGKGCEQALSSLSHNGTGTQLTLVVRGDRSIRPCKELETGDLCVRGIKLGCGVDKIQSVCLRSPRRKREVEALAGQGKYSLSTVMFQPNFAAPLSHVPCVRELSSEVERQCCTRTDAVVGRQLLQRSAALGCLKEEGRELFQSTSRVRPTGRNIQDCQPARSSPVLDCLRHMEIGVLNMCLATQPPSRHAAYSRAPVPSKKETLVIMTLTPSLPRM</sequence>
<keyword evidence="2" id="KW-1185">Reference proteome</keyword>
<evidence type="ECO:0000313" key="2">
    <source>
        <dbReference type="Proteomes" id="UP000077266"/>
    </source>
</evidence>
<protein>
    <submittedName>
        <fullName evidence="1">Uncharacterized protein</fullName>
    </submittedName>
</protein>
<gene>
    <name evidence="1" type="ORF">EXIGLDRAFT_372990</name>
</gene>
<name>A0A165PXB2_EXIGL</name>
<reference evidence="1 2" key="1">
    <citation type="journal article" date="2016" name="Mol. Biol. Evol.">
        <title>Comparative Genomics of Early-Diverging Mushroom-Forming Fungi Provides Insights into the Origins of Lignocellulose Decay Capabilities.</title>
        <authorList>
            <person name="Nagy L.G."/>
            <person name="Riley R."/>
            <person name="Tritt A."/>
            <person name="Adam C."/>
            <person name="Daum C."/>
            <person name="Floudas D."/>
            <person name="Sun H."/>
            <person name="Yadav J.S."/>
            <person name="Pangilinan J."/>
            <person name="Larsson K.H."/>
            <person name="Matsuura K."/>
            <person name="Barry K."/>
            <person name="Labutti K."/>
            <person name="Kuo R."/>
            <person name="Ohm R.A."/>
            <person name="Bhattacharya S.S."/>
            <person name="Shirouzu T."/>
            <person name="Yoshinaga Y."/>
            <person name="Martin F.M."/>
            <person name="Grigoriev I.V."/>
            <person name="Hibbett D.S."/>
        </authorList>
    </citation>
    <scope>NUCLEOTIDE SEQUENCE [LARGE SCALE GENOMIC DNA]</scope>
    <source>
        <strain evidence="1 2">HHB12029</strain>
    </source>
</reference>
<dbReference type="EMBL" id="KV425886">
    <property type="protein sequence ID" value="KZW02789.1"/>
    <property type="molecule type" value="Genomic_DNA"/>
</dbReference>
<dbReference type="InParanoid" id="A0A165PXB2"/>
<dbReference type="AlphaFoldDB" id="A0A165PXB2"/>
<dbReference type="Proteomes" id="UP000077266">
    <property type="component" value="Unassembled WGS sequence"/>
</dbReference>